<gene>
    <name evidence="14" type="primary">ccmD</name>
    <name evidence="14" type="ORF">E4T21_17060</name>
</gene>
<dbReference type="AlphaFoldDB" id="A0A5C1NKA7"/>
<evidence type="ECO:0000256" key="5">
    <source>
        <dbReference type="ARBA" id="ARBA00022448"/>
    </source>
</evidence>
<evidence type="ECO:0000256" key="7">
    <source>
        <dbReference type="ARBA" id="ARBA00022519"/>
    </source>
</evidence>
<evidence type="ECO:0000313" key="15">
    <source>
        <dbReference type="Proteomes" id="UP000324285"/>
    </source>
</evidence>
<feature type="region of interest" description="Disordered" evidence="13">
    <location>
        <begin position="61"/>
        <end position="92"/>
    </location>
</feature>
<evidence type="ECO:0000313" key="14">
    <source>
        <dbReference type="EMBL" id="QEM83063.1"/>
    </source>
</evidence>
<evidence type="ECO:0000256" key="10">
    <source>
        <dbReference type="ARBA" id="ARBA00022989"/>
    </source>
</evidence>
<dbReference type="OrthoDB" id="9815607at2"/>
<comment type="similarity">
    <text evidence="3 12">Belongs to the CcmD/CycX/HelD family.</text>
</comment>
<dbReference type="EMBL" id="CP038437">
    <property type="protein sequence ID" value="QEM83063.1"/>
    <property type="molecule type" value="Genomic_DNA"/>
</dbReference>
<evidence type="ECO:0000256" key="9">
    <source>
        <dbReference type="ARBA" id="ARBA00022748"/>
    </source>
</evidence>
<evidence type="ECO:0000256" key="13">
    <source>
        <dbReference type="SAM" id="MobiDB-lite"/>
    </source>
</evidence>
<keyword evidence="11 12" id="KW-0472">Membrane</keyword>
<dbReference type="GO" id="GO:0017004">
    <property type="term" value="P:cytochrome complex assembly"/>
    <property type="evidence" value="ECO:0007669"/>
    <property type="project" value="UniProtKB-KW"/>
</dbReference>
<dbReference type="RefSeq" id="WP_149286185.1">
    <property type="nucleotide sequence ID" value="NZ_CP038437.2"/>
</dbReference>
<dbReference type="GO" id="GO:1903607">
    <property type="term" value="P:cytochrome c biosynthetic process"/>
    <property type="evidence" value="ECO:0007669"/>
    <property type="project" value="TreeGrafter"/>
</dbReference>
<keyword evidence="15" id="KW-1185">Reference proteome</keyword>
<dbReference type="NCBIfam" id="TIGR03141">
    <property type="entry name" value="cytochro_ccmD"/>
    <property type="match status" value="1"/>
</dbReference>
<keyword evidence="9 12" id="KW-0201">Cytochrome c-type biogenesis</keyword>
<dbReference type="GO" id="GO:0015886">
    <property type="term" value="P:heme transport"/>
    <property type="evidence" value="ECO:0007669"/>
    <property type="project" value="InterPro"/>
</dbReference>
<dbReference type="Pfam" id="PF04995">
    <property type="entry name" value="CcmD"/>
    <property type="match status" value="1"/>
</dbReference>
<keyword evidence="7 12" id="KW-0997">Cell inner membrane</keyword>
<comment type="subcellular location">
    <subcellularLocation>
        <location evidence="2 12">Cell inner membrane</location>
        <topology evidence="2 12">Single-pass membrane protein</topology>
    </subcellularLocation>
</comment>
<organism evidence="14 15">
    <name type="scientific">Halomonas binhaiensis</name>
    <dbReference type="NCBI Taxonomy" id="2562282"/>
    <lineage>
        <taxon>Bacteria</taxon>
        <taxon>Pseudomonadati</taxon>
        <taxon>Pseudomonadota</taxon>
        <taxon>Gammaproteobacteria</taxon>
        <taxon>Oceanospirillales</taxon>
        <taxon>Halomonadaceae</taxon>
        <taxon>Halomonas</taxon>
    </lineage>
</organism>
<evidence type="ECO:0000256" key="2">
    <source>
        <dbReference type="ARBA" id="ARBA00004377"/>
    </source>
</evidence>
<keyword evidence="6 12" id="KW-1003">Cell membrane</keyword>
<feature type="compositionally biased region" description="Basic and acidic residues" evidence="13">
    <location>
        <begin position="74"/>
        <end position="92"/>
    </location>
</feature>
<dbReference type="InterPro" id="IPR052075">
    <property type="entry name" value="Heme_exporter_D"/>
</dbReference>
<evidence type="ECO:0000256" key="1">
    <source>
        <dbReference type="ARBA" id="ARBA00002442"/>
    </source>
</evidence>
<feature type="transmembrane region" description="Helical" evidence="12">
    <location>
        <begin position="20"/>
        <end position="38"/>
    </location>
</feature>
<dbReference type="PANTHER" id="PTHR37531:SF1">
    <property type="entry name" value="HEME EXPORTER PROTEIN D"/>
    <property type="match status" value="1"/>
</dbReference>
<dbReference type="InterPro" id="IPR007078">
    <property type="entry name" value="Haem_export_protD_CcmD"/>
</dbReference>
<keyword evidence="10 12" id="KW-1133">Transmembrane helix</keyword>
<evidence type="ECO:0000256" key="8">
    <source>
        <dbReference type="ARBA" id="ARBA00022692"/>
    </source>
</evidence>
<dbReference type="GO" id="GO:0005886">
    <property type="term" value="C:plasma membrane"/>
    <property type="evidence" value="ECO:0007669"/>
    <property type="project" value="UniProtKB-SubCell"/>
</dbReference>
<evidence type="ECO:0000256" key="11">
    <source>
        <dbReference type="ARBA" id="ARBA00023136"/>
    </source>
</evidence>
<sequence>MAFDSLAELLAMGRHGPYVWSAWGISLGLLGLSLLLVWRESRQVRRMLHRQLKREVAARSEWAGGTGAGGVSRTLDESRDGSAAERVEKNES</sequence>
<proteinExistence type="inferred from homology"/>
<evidence type="ECO:0000256" key="4">
    <source>
        <dbReference type="ARBA" id="ARBA00016461"/>
    </source>
</evidence>
<dbReference type="KEGG" id="hbh:E4T21_17060"/>
<evidence type="ECO:0000256" key="6">
    <source>
        <dbReference type="ARBA" id="ARBA00022475"/>
    </source>
</evidence>
<evidence type="ECO:0000256" key="12">
    <source>
        <dbReference type="RuleBase" id="RU363101"/>
    </source>
</evidence>
<accession>A0A5C1NKA7</accession>
<keyword evidence="8 12" id="KW-0812">Transmembrane</keyword>
<protein>
    <recommendedName>
        <fullName evidence="4 12">Heme exporter protein D</fullName>
    </recommendedName>
</protein>
<keyword evidence="5 12" id="KW-0813">Transport</keyword>
<dbReference type="PANTHER" id="PTHR37531">
    <property type="entry name" value="HEME EXPORTER PROTEIN D"/>
    <property type="match status" value="1"/>
</dbReference>
<name>A0A5C1NKA7_9GAMM</name>
<reference evidence="14" key="1">
    <citation type="submission" date="2021-02" db="EMBL/GenBank/DDBJ databases">
        <title>Strain Y2R2, a novel species of the genus Halomonas.</title>
        <authorList>
            <person name="Huang H."/>
        </authorList>
    </citation>
    <scope>NUCLEOTIDE SEQUENCE</scope>
    <source>
        <strain evidence="14">Y2R2</strain>
    </source>
</reference>
<evidence type="ECO:0000256" key="3">
    <source>
        <dbReference type="ARBA" id="ARBA00008741"/>
    </source>
</evidence>
<dbReference type="Proteomes" id="UP000324285">
    <property type="component" value="Chromosome"/>
</dbReference>
<comment type="function">
    <text evidence="1 12">Required for the export of heme to the periplasm for the biogenesis of c-type cytochromes.</text>
</comment>